<reference evidence="4 5" key="1">
    <citation type="submission" date="2018-11" db="EMBL/GenBank/DDBJ databases">
        <title>the genome of Mesorhizobium tamadayense DSM 28320.</title>
        <authorList>
            <person name="Gao J."/>
        </authorList>
    </citation>
    <scope>NUCLEOTIDE SEQUENCE [LARGE SCALE GENOMIC DNA]</scope>
    <source>
        <strain evidence="4 5">DSM 28320</strain>
    </source>
</reference>
<keyword evidence="1" id="KW-0482">Metalloprotease</keyword>
<gene>
    <name evidence="4" type="ORF">EH240_34310</name>
</gene>
<keyword evidence="1" id="KW-0479">Metal-binding</keyword>
<dbReference type="Proteomes" id="UP000273786">
    <property type="component" value="Unassembled WGS sequence"/>
</dbReference>
<keyword evidence="1" id="KW-0378">Hydrolase</keyword>
<dbReference type="InterPro" id="IPR009197">
    <property type="entry name" value="MlrC"/>
</dbReference>
<evidence type="ECO:0000313" key="4">
    <source>
        <dbReference type="EMBL" id="RRH89364.1"/>
    </source>
</evidence>
<feature type="domain" description="Microcystin LR degradation protein MlrC N-terminal" evidence="3">
    <location>
        <begin position="15"/>
        <end position="301"/>
    </location>
</feature>
<dbReference type="Pfam" id="PF07171">
    <property type="entry name" value="MlrC_C"/>
    <property type="match status" value="1"/>
</dbReference>
<sequence length="505" mass="54094">MFIDFQPEDIPMSFRILTGEIEHEANTFNKVPTTLEHFRARGLLLGDEIPPARRGTRTALGAVFEASDKFGWTLTHPLAASATPGGTVTKETFEQLCAWFLEGAEGCDGALINLHGAMVAEGCEDPEGEILARLRALLGPDAPIVVTLDLHANVTEKMAVNASALIAVRTYPHIDYYERAWQGAELLDRALRGEIHPRTVIAKRPMLEGLDGGRTQVGPMRELVDRGEALEACGKALVVSVCAGFSLSDIYDVGPSVTITTDGDPREAQRMAEEFMDYAWETREFRSLPRDSSIAAAVERAKSGEAGAAKPLVLADNSDNPGGGAYGDATELLRAMIEADLQDAAFYAIFDPAAVRAGIAIGVGNKGRISLGGMHAPEMGGGPLEVEAQIVSITDGHFRCYGPSFQGGGAWRNFGPSLLLRVGGIEVAVISRNEQGTEVAQFTSLGIDPLHCATIALKSSHHFRAAFEPIARDIIRVDGGGMLGGALGSAYRHVRRPIWPLDDII</sequence>
<comment type="cofactor">
    <cofactor evidence="1">
        <name>Zn(2+)</name>
        <dbReference type="ChEBI" id="CHEBI:29105"/>
    </cofactor>
    <text evidence="1">Binds 1 zinc ion per subunit.</text>
</comment>
<organism evidence="4 5">
    <name type="scientific">Mesorhizobium tamadayense</name>
    <dbReference type="NCBI Taxonomy" id="425306"/>
    <lineage>
        <taxon>Bacteria</taxon>
        <taxon>Pseudomonadati</taxon>
        <taxon>Pseudomonadota</taxon>
        <taxon>Alphaproteobacteria</taxon>
        <taxon>Hyphomicrobiales</taxon>
        <taxon>Phyllobacteriaceae</taxon>
        <taxon>Mesorhizobium</taxon>
    </lineage>
</organism>
<feature type="domain" description="Microcystin LR degradation protein MlrC C-terminal" evidence="2">
    <location>
        <begin position="314"/>
        <end position="482"/>
    </location>
</feature>
<dbReference type="PIRSF" id="PIRSF012702">
    <property type="entry name" value="UCP012702"/>
    <property type="match status" value="1"/>
</dbReference>
<comment type="similarity">
    <text evidence="1">Belongs to the peptidase M81 family.</text>
</comment>
<evidence type="ECO:0000256" key="1">
    <source>
        <dbReference type="PIRNR" id="PIRNR012702"/>
    </source>
</evidence>
<dbReference type="RefSeq" id="WP_125006801.1">
    <property type="nucleotide sequence ID" value="NZ_RQXT01000079.1"/>
</dbReference>
<proteinExistence type="inferred from homology"/>
<dbReference type="InterPro" id="IPR010799">
    <property type="entry name" value="MlrC_C"/>
</dbReference>
<dbReference type="EMBL" id="RQXT01000079">
    <property type="protein sequence ID" value="RRH89364.1"/>
    <property type="molecule type" value="Genomic_DNA"/>
</dbReference>
<dbReference type="GO" id="GO:0006508">
    <property type="term" value="P:proteolysis"/>
    <property type="evidence" value="ECO:0007669"/>
    <property type="project" value="UniProtKB-KW"/>
</dbReference>
<dbReference type="OrthoDB" id="9782658at2"/>
<dbReference type="GO" id="GO:0008237">
    <property type="term" value="F:metallopeptidase activity"/>
    <property type="evidence" value="ECO:0007669"/>
    <property type="project" value="UniProtKB-KW"/>
</dbReference>
<dbReference type="InterPro" id="IPR015995">
    <property type="entry name" value="MlrC_N"/>
</dbReference>
<comment type="caution">
    <text evidence="4">The sequence shown here is derived from an EMBL/GenBank/DDBJ whole genome shotgun (WGS) entry which is preliminary data.</text>
</comment>
<keyword evidence="1" id="KW-0645">Protease</keyword>
<accession>A0A3P3ESI0</accession>
<keyword evidence="5" id="KW-1185">Reference proteome</keyword>
<comment type="function">
    <text evidence="1">Involved in peptidolytic degradation of cyclic heptapeptide hepatotoxin microcystin (MC).</text>
</comment>
<evidence type="ECO:0000259" key="3">
    <source>
        <dbReference type="Pfam" id="PF07364"/>
    </source>
</evidence>
<evidence type="ECO:0000313" key="5">
    <source>
        <dbReference type="Proteomes" id="UP000273786"/>
    </source>
</evidence>
<dbReference type="AlphaFoldDB" id="A0A3P3ESI0"/>
<protein>
    <recommendedName>
        <fullName evidence="1">Microcystinase C</fullName>
        <shortName evidence="1">MlrC</shortName>
    </recommendedName>
</protein>
<dbReference type="Pfam" id="PF07364">
    <property type="entry name" value="DUF1485"/>
    <property type="match status" value="1"/>
</dbReference>
<dbReference type="GO" id="GO:0046872">
    <property type="term" value="F:metal ion binding"/>
    <property type="evidence" value="ECO:0007669"/>
    <property type="project" value="UniProtKB-KW"/>
</dbReference>
<evidence type="ECO:0000259" key="2">
    <source>
        <dbReference type="Pfam" id="PF07171"/>
    </source>
</evidence>
<name>A0A3P3ESI0_9HYPH</name>